<gene>
    <name evidence="1" type="ORF">FIE12Z_12741</name>
</gene>
<evidence type="ECO:0000313" key="1">
    <source>
        <dbReference type="EMBL" id="RFN42702.1"/>
    </source>
</evidence>
<protein>
    <submittedName>
        <fullName evidence="1">Uncharacterized protein</fullName>
    </submittedName>
</protein>
<proteinExistence type="predicted"/>
<dbReference type="EMBL" id="PXXK01000701">
    <property type="protein sequence ID" value="RFN42702.1"/>
    <property type="molecule type" value="Genomic_DNA"/>
</dbReference>
<accession>A0A395M552</accession>
<keyword evidence="2" id="KW-1185">Reference proteome</keyword>
<dbReference type="AlphaFoldDB" id="A0A395M552"/>
<dbReference type="STRING" id="2594813.A0A395M552"/>
<comment type="caution">
    <text evidence="1">The sequence shown here is derived from an EMBL/GenBank/DDBJ whole genome shotgun (WGS) entry which is preliminary data.</text>
</comment>
<evidence type="ECO:0000313" key="2">
    <source>
        <dbReference type="Proteomes" id="UP000265631"/>
    </source>
</evidence>
<sequence length="656" mass="75769">SDNSDDDSEEDEEEEIPLFYPTCGLCRFYFEPGDPVCIFESVGRRLPFRWEGEYTVPKIEPRRGGERTFHVKCVEVVGHEFKIWNNHSIRINPRLERVYKITGSISDFIQPPKSMTSQRDRWLRNSIAQDLEHALKSRLPPEICQTIASYCTQERATQIIRDLWLEKERRNKSSATTPLDDGYPARSTMIPLDGNYPLWVRYVEIEGFRYIASVSRFQEYLSDEVLFSPDDYAGSTFSIYFAEDYRGIRRIVIKDSDASPSTHRGSGLHWVICCRRQMAPFCLRLNSDGIKLRGLDITKTEDDSPRWDLRRWATFPRNLDTFPQPPAICDGYDRKLNYYEAIQAIDWNAPDTCGYYFYIVEGALRGIVKLHDLRASHVDEFGQHGYSGIYVPIDHGERVLELWLRTAKHGENARPLETLILRTNKHRSYVLGIDTRSFWRKSQSKASKKFTYEKLTWVAFEKTTDLQVWLGHGEITTWTGQIDILLPIPNDMPLLHNYNYNYFRTSAPLHGVRTVNACRSWAAFLGNGIVGLLLTYIDGSQRSVGQVRPDHLEAPMEVCSGKIWFGVLKGLLVPTTLSTRMITCVCVSEPLHSDVYSYIEMKTTGRLDWHFSRYTSYVAQSDDGEMHDEMEAVLDQQSLLRESESKTLDVLINGWS</sequence>
<feature type="non-terminal residue" evidence="1">
    <location>
        <position position="1"/>
    </location>
</feature>
<reference evidence="1 2" key="1">
    <citation type="journal article" date="2018" name="PLoS Pathog.">
        <title>Evolution of structural diversity of trichothecenes, a family of toxins produced by plant pathogenic and entomopathogenic fungi.</title>
        <authorList>
            <person name="Proctor R.H."/>
            <person name="McCormick S.P."/>
            <person name="Kim H.S."/>
            <person name="Cardoza R.E."/>
            <person name="Stanley A.M."/>
            <person name="Lindo L."/>
            <person name="Kelly A."/>
            <person name="Brown D.W."/>
            <person name="Lee T."/>
            <person name="Vaughan M.M."/>
            <person name="Alexander N.J."/>
            <person name="Busman M."/>
            <person name="Gutierrez S."/>
        </authorList>
    </citation>
    <scope>NUCLEOTIDE SEQUENCE [LARGE SCALE GENOMIC DNA]</scope>
    <source>
        <strain evidence="1 2">NRRL 13405</strain>
    </source>
</reference>
<dbReference type="Proteomes" id="UP000265631">
    <property type="component" value="Unassembled WGS sequence"/>
</dbReference>
<organism evidence="1 2">
    <name type="scientific">Fusarium flagelliforme</name>
    <dbReference type="NCBI Taxonomy" id="2675880"/>
    <lineage>
        <taxon>Eukaryota</taxon>
        <taxon>Fungi</taxon>
        <taxon>Dikarya</taxon>
        <taxon>Ascomycota</taxon>
        <taxon>Pezizomycotina</taxon>
        <taxon>Sordariomycetes</taxon>
        <taxon>Hypocreomycetidae</taxon>
        <taxon>Hypocreales</taxon>
        <taxon>Nectriaceae</taxon>
        <taxon>Fusarium</taxon>
        <taxon>Fusarium incarnatum-equiseti species complex</taxon>
    </lineage>
</organism>
<name>A0A395M552_9HYPO</name>